<dbReference type="Pfam" id="PF00135">
    <property type="entry name" value="COesterase"/>
    <property type="match status" value="1"/>
</dbReference>
<dbReference type="InterPro" id="IPR029058">
    <property type="entry name" value="AB_hydrolase_fold"/>
</dbReference>
<name>A0ABD3U146_SINWO</name>
<dbReference type="PROSITE" id="PS00941">
    <property type="entry name" value="CARBOXYLESTERASE_B_2"/>
    <property type="match status" value="1"/>
</dbReference>
<feature type="chain" id="PRO_5044533013" description="Carboxylic ester hydrolase" evidence="4">
    <location>
        <begin position="21"/>
        <end position="586"/>
    </location>
</feature>
<evidence type="ECO:0000256" key="4">
    <source>
        <dbReference type="RuleBase" id="RU361235"/>
    </source>
</evidence>
<dbReference type="SUPFAM" id="SSF53474">
    <property type="entry name" value="alpha/beta-Hydrolases"/>
    <property type="match status" value="1"/>
</dbReference>
<protein>
    <recommendedName>
        <fullName evidence="4">Carboxylic ester hydrolase</fullName>
        <ecNumber evidence="4">3.1.1.-</ecNumber>
    </recommendedName>
</protein>
<dbReference type="Gene3D" id="3.40.50.1820">
    <property type="entry name" value="alpha/beta hydrolase"/>
    <property type="match status" value="1"/>
</dbReference>
<dbReference type="EMBL" id="JBJQND010000017">
    <property type="protein sequence ID" value="KAL3842760.1"/>
    <property type="molecule type" value="Genomic_DNA"/>
</dbReference>
<dbReference type="GO" id="GO:0016787">
    <property type="term" value="F:hydrolase activity"/>
    <property type="evidence" value="ECO:0007669"/>
    <property type="project" value="UniProtKB-KW"/>
</dbReference>
<reference evidence="6 7" key="1">
    <citation type="submission" date="2024-11" db="EMBL/GenBank/DDBJ databases">
        <title>Chromosome-level genome assembly of the freshwater bivalve Anodonta woodiana.</title>
        <authorList>
            <person name="Chen X."/>
        </authorList>
    </citation>
    <scope>NUCLEOTIDE SEQUENCE [LARGE SCALE GENOMIC DNA]</scope>
    <source>
        <strain evidence="6">MN2024</strain>
        <tissue evidence="6">Gills</tissue>
    </source>
</reference>
<evidence type="ECO:0000256" key="3">
    <source>
        <dbReference type="ARBA" id="ARBA00022801"/>
    </source>
</evidence>
<gene>
    <name evidence="6" type="ORF">ACJMK2_020746</name>
</gene>
<comment type="caution">
    <text evidence="6">The sequence shown here is derived from an EMBL/GenBank/DDBJ whole genome shotgun (WGS) entry which is preliminary data.</text>
</comment>
<keyword evidence="2 4" id="KW-0732">Signal</keyword>
<dbReference type="InterPro" id="IPR002018">
    <property type="entry name" value="CarbesteraseB"/>
</dbReference>
<evidence type="ECO:0000313" key="6">
    <source>
        <dbReference type="EMBL" id="KAL3842760.1"/>
    </source>
</evidence>
<sequence>MADFLFQIVIYIIVFGLANGDSRVVNSTAGSIIGHTTSASFGGKTGKVYQYLGIPFAEPPTGQRRFSKPVPKAPFSSPFNASTFGKGCPQFSFYLQQWLPGNPAQSEDCLTINVFVPEAAVTSSKKYPVMIWIYGGAYVIGQAGIYAAENVAMLGEVVVVTFNYRLSALGFLSTEDDNAPGNFGLWDQRLAIKWVHDNIAAFGGDPHTVTIFGNSAGAASAITQALYRENQGYFKRIIVESGSPFCPWAFEEHPKKYAERLAKALNCPYGSSVALLDCLRKKSFEDIINNAIVGSQDEKVFRAEWVPVKDGHFLSEKPTDSYVNASGLLNIDLLIGSNSFDGAFVAILALQPYLQQLMNQSFTNGVPRTFFEETFIPMFVRDIAGKDDDALKKLLIHQYTDWSDPDNAQKTLQSLLRLSADYNFYMPVLRVLLPHAKYANHKNTYVYEFDQRSSFSLDPTYLTGANHGDEVPYVFGLPYSMAAGMHYQGGKVAVAEMDLSKKMVLMWTNFAKSGNPNSPTATTAGVTWPMFNLNTEQYIYLTSNAISVKSHLLPGRRDFWLNLEPLLLDKILPGHGQTSGGTPIVG</sequence>
<accession>A0ABD3U146</accession>
<evidence type="ECO:0000259" key="5">
    <source>
        <dbReference type="Pfam" id="PF00135"/>
    </source>
</evidence>
<proteinExistence type="inferred from homology"/>
<dbReference type="PROSITE" id="PS00122">
    <property type="entry name" value="CARBOXYLESTERASE_B_1"/>
    <property type="match status" value="1"/>
</dbReference>
<keyword evidence="7" id="KW-1185">Reference proteome</keyword>
<organism evidence="6 7">
    <name type="scientific">Sinanodonta woodiana</name>
    <name type="common">Chinese pond mussel</name>
    <name type="synonym">Anodonta woodiana</name>
    <dbReference type="NCBI Taxonomy" id="1069815"/>
    <lineage>
        <taxon>Eukaryota</taxon>
        <taxon>Metazoa</taxon>
        <taxon>Spiralia</taxon>
        <taxon>Lophotrochozoa</taxon>
        <taxon>Mollusca</taxon>
        <taxon>Bivalvia</taxon>
        <taxon>Autobranchia</taxon>
        <taxon>Heteroconchia</taxon>
        <taxon>Palaeoheterodonta</taxon>
        <taxon>Unionida</taxon>
        <taxon>Unionoidea</taxon>
        <taxon>Unionidae</taxon>
        <taxon>Unioninae</taxon>
        <taxon>Sinanodonta</taxon>
    </lineage>
</organism>
<dbReference type="InterPro" id="IPR019819">
    <property type="entry name" value="Carboxylesterase_B_CS"/>
</dbReference>
<keyword evidence="3 4" id="KW-0378">Hydrolase</keyword>
<dbReference type="AlphaFoldDB" id="A0ABD3U146"/>
<evidence type="ECO:0000256" key="1">
    <source>
        <dbReference type="ARBA" id="ARBA00005964"/>
    </source>
</evidence>
<dbReference type="InterPro" id="IPR051093">
    <property type="entry name" value="Neuroligin/BSAL"/>
</dbReference>
<feature type="domain" description="Carboxylesterase type B" evidence="5">
    <location>
        <begin position="22"/>
        <end position="560"/>
    </location>
</feature>
<comment type="similarity">
    <text evidence="1 4">Belongs to the type-B carboxylesterase/lipase family.</text>
</comment>
<dbReference type="EC" id="3.1.1.-" evidence="4"/>
<feature type="signal peptide" evidence="4">
    <location>
        <begin position="1"/>
        <end position="20"/>
    </location>
</feature>
<dbReference type="Proteomes" id="UP001634394">
    <property type="component" value="Unassembled WGS sequence"/>
</dbReference>
<dbReference type="PANTHER" id="PTHR43903">
    <property type="entry name" value="NEUROLIGIN"/>
    <property type="match status" value="1"/>
</dbReference>
<dbReference type="InterPro" id="IPR019826">
    <property type="entry name" value="Carboxylesterase_B_AS"/>
</dbReference>
<evidence type="ECO:0000313" key="7">
    <source>
        <dbReference type="Proteomes" id="UP001634394"/>
    </source>
</evidence>
<evidence type="ECO:0000256" key="2">
    <source>
        <dbReference type="ARBA" id="ARBA00022729"/>
    </source>
</evidence>